<dbReference type="Gene3D" id="3.40.33.10">
    <property type="entry name" value="CAP"/>
    <property type="match status" value="1"/>
</dbReference>
<dbReference type="InterPro" id="IPR035940">
    <property type="entry name" value="CAP_sf"/>
</dbReference>
<dbReference type="PANTHER" id="PTHR31157">
    <property type="entry name" value="SCP DOMAIN-CONTAINING PROTEIN"/>
    <property type="match status" value="1"/>
</dbReference>
<proteinExistence type="predicted"/>
<dbReference type="RefSeq" id="WP_074241620.1">
    <property type="nucleotide sequence ID" value="NZ_FSRA01000002.1"/>
</dbReference>
<dbReference type="STRING" id="536979.SAMN04488055_4256"/>
<dbReference type="Proteomes" id="UP000185003">
    <property type="component" value="Unassembled WGS sequence"/>
</dbReference>
<sequence>MMKGIVRPAMIAGASLWVLLSVACSKTPLTEMTPPPPPPVKDTTFVMNNPVNQQLLITLVNEIRTKGCNCGDTFMAAAAPIIWSKPLERAAYLHSKDMFENNYFSHNDLEGGNGGKRIASMGYIWQAWGENIALGVLNERTVVEGWFKSVTHCKVLMTSSFREMGVAKVGNFWSQEMAVPKAF</sequence>
<feature type="domain" description="SCP" evidence="2">
    <location>
        <begin position="59"/>
        <end position="169"/>
    </location>
</feature>
<accession>A0A1N6JPM7</accession>
<dbReference type="OrthoDB" id="982527at2"/>
<evidence type="ECO:0000259" key="2">
    <source>
        <dbReference type="Pfam" id="PF00188"/>
    </source>
</evidence>
<keyword evidence="1" id="KW-0732">Signal</keyword>
<feature type="signal peptide" evidence="1">
    <location>
        <begin position="1"/>
        <end position="23"/>
    </location>
</feature>
<name>A0A1N6JPM7_9BACT</name>
<reference evidence="3 4" key="1">
    <citation type="submission" date="2016-11" db="EMBL/GenBank/DDBJ databases">
        <authorList>
            <person name="Jaros S."/>
            <person name="Januszkiewicz K."/>
            <person name="Wedrychowicz H."/>
        </authorList>
    </citation>
    <scope>NUCLEOTIDE SEQUENCE [LARGE SCALE GENOMIC DNA]</scope>
    <source>
        <strain evidence="3 4">DSM 24787</strain>
    </source>
</reference>
<dbReference type="Pfam" id="PF00188">
    <property type="entry name" value="CAP"/>
    <property type="match status" value="1"/>
</dbReference>
<dbReference type="EMBL" id="FSRA01000002">
    <property type="protein sequence ID" value="SIO46354.1"/>
    <property type="molecule type" value="Genomic_DNA"/>
</dbReference>
<protein>
    <submittedName>
        <fullName evidence="3">Uncharacterized conserved protein YkwD, contains CAP (CSP/antigen 5/PR1) domain</fullName>
    </submittedName>
</protein>
<evidence type="ECO:0000256" key="1">
    <source>
        <dbReference type="SAM" id="SignalP"/>
    </source>
</evidence>
<dbReference type="PANTHER" id="PTHR31157:SF1">
    <property type="entry name" value="SCP DOMAIN-CONTAINING PROTEIN"/>
    <property type="match status" value="1"/>
</dbReference>
<keyword evidence="4" id="KW-1185">Reference proteome</keyword>
<dbReference type="InterPro" id="IPR014044">
    <property type="entry name" value="CAP_dom"/>
</dbReference>
<evidence type="ECO:0000313" key="4">
    <source>
        <dbReference type="Proteomes" id="UP000185003"/>
    </source>
</evidence>
<dbReference type="SUPFAM" id="SSF55797">
    <property type="entry name" value="PR-1-like"/>
    <property type="match status" value="1"/>
</dbReference>
<gene>
    <name evidence="3" type="ORF">SAMN04488055_4256</name>
</gene>
<evidence type="ECO:0000313" key="3">
    <source>
        <dbReference type="EMBL" id="SIO46354.1"/>
    </source>
</evidence>
<dbReference type="CDD" id="cd05379">
    <property type="entry name" value="CAP_bacterial"/>
    <property type="match status" value="1"/>
</dbReference>
<dbReference type="PROSITE" id="PS51257">
    <property type="entry name" value="PROKAR_LIPOPROTEIN"/>
    <property type="match status" value="1"/>
</dbReference>
<dbReference type="AlphaFoldDB" id="A0A1N6JPM7"/>
<feature type="chain" id="PRO_5011980569" evidence="1">
    <location>
        <begin position="24"/>
        <end position="183"/>
    </location>
</feature>
<organism evidence="3 4">
    <name type="scientific">Chitinophaga niabensis</name>
    <dbReference type="NCBI Taxonomy" id="536979"/>
    <lineage>
        <taxon>Bacteria</taxon>
        <taxon>Pseudomonadati</taxon>
        <taxon>Bacteroidota</taxon>
        <taxon>Chitinophagia</taxon>
        <taxon>Chitinophagales</taxon>
        <taxon>Chitinophagaceae</taxon>
        <taxon>Chitinophaga</taxon>
    </lineage>
</organism>